<accession>A0A1T5KAT0</accession>
<reference evidence="1 2" key="1">
    <citation type="submission" date="2017-02" db="EMBL/GenBank/DDBJ databases">
        <authorList>
            <person name="Peterson S.W."/>
        </authorList>
    </citation>
    <scope>NUCLEOTIDE SEQUENCE [LARGE SCALE GENOMIC DNA]</scope>
    <source>
        <strain evidence="1 2">VKM Ac-2059</strain>
    </source>
</reference>
<proteinExistence type="predicted"/>
<dbReference type="SUPFAM" id="SSF53756">
    <property type="entry name" value="UDP-Glycosyltransferase/glycogen phosphorylase"/>
    <property type="match status" value="1"/>
</dbReference>
<dbReference type="Pfam" id="PF13692">
    <property type="entry name" value="Glyco_trans_1_4"/>
    <property type="match status" value="1"/>
</dbReference>
<dbReference type="Gene3D" id="3.40.50.2000">
    <property type="entry name" value="Glycogen Phosphorylase B"/>
    <property type="match status" value="1"/>
</dbReference>
<dbReference type="STRING" id="123320.SAMN06309945_2071"/>
<keyword evidence="1" id="KW-0808">Transferase</keyword>
<dbReference type="Proteomes" id="UP000190857">
    <property type="component" value="Unassembled WGS sequence"/>
</dbReference>
<evidence type="ECO:0000313" key="2">
    <source>
        <dbReference type="Proteomes" id="UP000190857"/>
    </source>
</evidence>
<organism evidence="1 2">
    <name type="scientific">Okibacterium fritillariae</name>
    <dbReference type="NCBI Taxonomy" id="123320"/>
    <lineage>
        <taxon>Bacteria</taxon>
        <taxon>Bacillati</taxon>
        <taxon>Actinomycetota</taxon>
        <taxon>Actinomycetes</taxon>
        <taxon>Micrococcales</taxon>
        <taxon>Microbacteriaceae</taxon>
        <taxon>Okibacterium</taxon>
    </lineage>
</organism>
<gene>
    <name evidence="1" type="ORF">SAMN06309945_2071</name>
</gene>
<protein>
    <submittedName>
        <fullName evidence="1">Glycosyltransferase involved in cell wall bisynthesis</fullName>
    </submittedName>
</protein>
<dbReference type="AlphaFoldDB" id="A0A1T5KAT0"/>
<dbReference type="EMBL" id="FUZP01000002">
    <property type="protein sequence ID" value="SKC60730.1"/>
    <property type="molecule type" value="Genomic_DNA"/>
</dbReference>
<keyword evidence="2" id="KW-1185">Reference proteome</keyword>
<name>A0A1T5KAT0_9MICO</name>
<evidence type="ECO:0000313" key="1">
    <source>
        <dbReference type="EMBL" id="SKC60730.1"/>
    </source>
</evidence>
<sequence>MATSMVSVIVLSTADMNSAVWTNKQHLATRLSETHDVIYIESLGLRTPRFTREDWKRVASRLTASRVRPADATPIPTAPFRGRIIKPLVVPFHTSRMVRRLNRLLLQRQVRRVVGKTQGALILWTFSPLTYGLEDLVEKVVYHSVDLLHQIDGLPAALILREEMKLLSRADAVITSSAMVQQHVLSQGANEARLWENVADVELYQAATPERVEGAVFAGNLSPSKINVELLLAVADANIPLAVAGPREIDGVREDRRWNELLSHRSVSYHGNLAPGELAQLLNANTVGLIPYELNAYTEGVFPMKVYEYVASGLSVVTTPLPSLATRERAHVHLTDDARFVEEVSQNLQLVEEDVQERKAAATQFSWTSRAAQARELISQLVGPNE</sequence>
<dbReference type="GO" id="GO:0016740">
    <property type="term" value="F:transferase activity"/>
    <property type="evidence" value="ECO:0007669"/>
    <property type="project" value="UniProtKB-KW"/>
</dbReference>